<reference evidence="1 2" key="1">
    <citation type="submission" date="2017-01" db="EMBL/GenBank/DDBJ databases">
        <title>Genome sequence of Rhodoferax antarcticus ANT.BR, a psychrophilic purple nonsulfur bacterium from an Antarctic microbial mat.</title>
        <authorList>
            <person name="Baker J."/>
            <person name="Riester C."/>
            <person name="Skinner B."/>
            <person name="Newell A."/>
            <person name="Swingley W."/>
            <person name="Madigan M."/>
            <person name="Jung D."/>
            <person name="Asao M."/>
            <person name="Chen M."/>
            <person name="Loughlin P."/>
            <person name="Pan H."/>
            <person name="Lin S."/>
            <person name="Li N."/>
            <person name="Shaw J."/>
            <person name="Prado M."/>
            <person name="Sherman C."/>
            <person name="Li X."/>
            <person name="Tang J."/>
            <person name="Blankenship R."/>
            <person name="Zhao T."/>
            <person name="Touchman J."/>
            <person name="Sattley M."/>
        </authorList>
    </citation>
    <scope>NUCLEOTIDE SEQUENCE [LARGE SCALE GENOMIC DNA]</scope>
    <source>
        <strain evidence="1 2">ANT.BR</strain>
    </source>
</reference>
<keyword evidence="2" id="KW-1185">Reference proteome</keyword>
<dbReference type="RefSeq" id="WP_198930583.1">
    <property type="nucleotide sequence ID" value="NZ_MSYM01000005.1"/>
</dbReference>
<organism evidence="1 2">
    <name type="scientific">Rhodoferax antarcticus ANT.BR</name>
    <dbReference type="NCBI Taxonomy" id="1111071"/>
    <lineage>
        <taxon>Bacteria</taxon>
        <taxon>Pseudomonadati</taxon>
        <taxon>Pseudomonadota</taxon>
        <taxon>Betaproteobacteria</taxon>
        <taxon>Burkholderiales</taxon>
        <taxon>Comamonadaceae</taxon>
        <taxon>Rhodoferax</taxon>
    </lineage>
</organism>
<dbReference type="AlphaFoldDB" id="A0A1Q8YJA8"/>
<dbReference type="EMBL" id="MSYM01000005">
    <property type="protein sequence ID" value="OLP08138.1"/>
    <property type="molecule type" value="Genomic_DNA"/>
</dbReference>
<protein>
    <submittedName>
        <fullName evidence="1">Uncharacterized protein</fullName>
    </submittedName>
</protein>
<evidence type="ECO:0000313" key="1">
    <source>
        <dbReference type="EMBL" id="OLP08138.1"/>
    </source>
</evidence>
<comment type="caution">
    <text evidence="1">The sequence shown here is derived from an EMBL/GenBank/DDBJ whole genome shotgun (WGS) entry which is preliminary data.</text>
</comment>
<proteinExistence type="predicted"/>
<evidence type="ECO:0000313" key="2">
    <source>
        <dbReference type="Proteomes" id="UP000185911"/>
    </source>
</evidence>
<dbReference type="Proteomes" id="UP000185911">
    <property type="component" value="Unassembled WGS sequence"/>
</dbReference>
<gene>
    <name evidence="1" type="ORF">BLL52_0426</name>
</gene>
<sequence length="107" mass="12581">MDYEERFSDAELEKIIEEGLIYMCACPAQVAEAIRKIRELHRYQADCLNDPENDSEVHRTIAMSAARVHTEMQDCMEKILILEKWDRTTLTMPPHLRARQAKFLQDD</sequence>
<name>A0A1Q8YJA8_9BURK</name>
<accession>A0A1Q8YJA8</accession>